<gene>
    <name evidence="3" type="ORF">AUQ48_05965</name>
</gene>
<feature type="transmembrane region" description="Helical" evidence="1">
    <location>
        <begin position="12"/>
        <end position="35"/>
    </location>
</feature>
<reference evidence="3 4" key="1">
    <citation type="submission" date="2015-12" db="EMBL/GenBank/DDBJ databases">
        <authorList>
            <person name="Shamseldin A."/>
            <person name="Moawad H."/>
            <person name="Abd El-Rahim W.M."/>
            <person name="Sadowsky M.J."/>
        </authorList>
    </citation>
    <scope>NUCLEOTIDE SEQUENCE [LARGE SCALE GENOMIC DNA]</scope>
    <source>
        <strain evidence="3 4">S43</strain>
    </source>
</reference>
<sequence>MAGATGGACRPAWWLVSIDAARGLALIGLISMQVLPEYDDATQESTWSHLMSSGDVVALFALLAGVGLALGCGGRFPHAGRWLAADRVGVAVRAVLIAVVGLGIGALLPADAPADNLLIYYAVFLLLAIPFLHLSATVLFVCAAVSWIVGPLLMQGLAEILPAYTFSNPTFAEVVDEPAGTISQLLLTGTYSALPYMTYLLVGLGLGRVHLRDTGIQGRLLTVGAGLVIFAQTTSVFVSYAFGGYDRSLTTGGVSEDELAEVLVWGPGSLPTDTTWWLAITTPHTSPLWETAASLGVGLLVLGSFLLVSQQFRAWLLPLSAMGAMALTLYTVHLLALSFQAPYDQPYLWYVIHVVVAALLAVAWQRALGQGPLERVLSTSVETTRRTVLHRPYWLHRM</sequence>
<feature type="transmembrane region" description="Helical" evidence="1">
    <location>
        <begin position="88"/>
        <end position="108"/>
    </location>
</feature>
<accession>A0A2N4T5S9</accession>
<evidence type="ECO:0000313" key="3">
    <source>
        <dbReference type="EMBL" id="PLC13581.1"/>
    </source>
</evidence>
<dbReference type="AlphaFoldDB" id="A0A2N4T5S9"/>
<comment type="caution">
    <text evidence="3">The sequence shown here is derived from an EMBL/GenBank/DDBJ whole genome shotgun (WGS) entry which is preliminary data.</text>
</comment>
<evidence type="ECO:0000256" key="1">
    <source>
        <dbReference type="SAM" id="Phobius"/>
    </source>
</evidence>
<keyword evidence="1" id="KW-0812">Transmembrane</keyword>
<keyword evidence="1" id="KW-1133">Transmembrane helix</keyword>
<proteinExistence type="predicted"/>
<feature type="transmembrane region" description="Helical" evidence="1">
    <location>
        <begin position="120"/>
        <end position="149"/>
    </location>
</feature>
<organism evidence="3 4">
    <name type="scientific">Kocuria flava</name>
    <dbReference type="NCBI Taxonomy" id="446860"/>
    <lineage>
        <taxon>Bacteria</taxon>
        <taxon>Bacillati</taxon>
        <taxon>Actinomycetota</taxon>
        <taxon>Actinomycetes</taxon>
        <taxon>Micrococcales</taxon>
        <taxon>Micrococcaceae</taxon>
        <taxon>Kocuria</taxon>
    </lineage>
</organism>
<feature type="transmembrane region" description="Helical" evidence="1">
    <location>
        <begin position="220"/>
        <end position="242"/>
    </location>
</feature>
<feature type="transmembrane region" description="Helical" evidence="1">
    <location>
        <begin position="288"/>
        <end position="308"/>
    </location>
</feature>
<feature type="transmembrane region" description="Helical" evidence="1">
    <location>
        <begin position="56"/>
        <end position="76"/>
    </location>
</feature>
<name>A0A2N4T5S9_9MICC</name>
<dbReference type="EMBL" id="LOMZ01000001">
    <property type="protein sequence ID" value="PLC13581.1"/>
    <property type="molecule type" value="Genomic_DNA"/>
</dbReference>
<feature type="transmembrane region" description="Helical" evidence="1">
    <location>
        <begin position="315"/>
        <end position="335"/>
    </location>
</feature>
<protein>
    <recommendedName>
        <fullName evidence="2">Heparan-alpha-glucosaminide N-acetyltransferase catalytic domain-containing protein</fullName>
    </recommendedName>
</protein>
<evidence type="ECO:0000313" key="4">
    <source>
        <dbReference type="Proteomes" id="UP000234632"/>
    </source>
</evidence>
<feature type="transmembrane region" description="Helical" evidence="1">
    <location>
        <begin position="347"/>
        <end position="364"/>
    </location>
</feature>
<dbReference type="Proteomes" id="UP000234632">
    <property type="component" value="Unassembled WGS sequence"/>
</dbReference>
<feature type="domain" description="Heparan-alpha-glucosaminide N-acetyltransferase catalytic" evidence="2">
    <location>
        <begin position="17"/>
        <end position="213"/>
    </location>
</feature>
<evidence type="ECO:0000259" key="2">
    <source>
        <dbReference type="Pfam" id="PF07786"/>
    </source>
</evidence>
<feature type="transmembrane region" description="Helical" evidence="1">
    <location>
        <begin position="193"/>
        <end position="211"/>
    </location>
</feature>
<dbReference type="InterPro" id="IPR012429">
    <property type="entry name" value="HGSNAT_cat"/>
</dbReference>
<dbReference type="Pfam" id="PF07786">
    <property type="entry name" value="HGSNAT_cat"/>
    <property type="match status" value="1"/>
</dbReference>
<keyword evidence="1" id="KW-0472">Membrane</keyword>